<organism evidence="2 3">
    <name type="scientific">Halalkalibacter akibai (strain ATCC 43226 / DSM 21942 / CIP 109018 / JCM 9157 / 1139)</name>
    <name type="common">Bacillus akibai</name>
    <dbReference type="NCBI Taxonomy" id="1236973"/>
    <lineage>
        <taxon>Bacteria</taxon>
        <taxon>Bacillati</taxon>
        <taxon>Bacillota</taxon>
        <taxon>Bacilli</taxon>
        <taxon>Bacillales</taxon>
        <taxon>Bacillaceae</taxon>
        <taxon>Halalkalibacter</taxon>
    </lineage>
</organism>
<dbReference type="STRING" id="1236973.JCM9157_1928"/>
<reference evidence="2 3" key="1">
    <citation type="journal article" date="2014" name="Genome Announc.">
        <title>Draft Genome Sequences of Three Alkaliphilic Bacillus Strains, Bacillus wakoensis JCM 9140T, Bacillus akibai JCM 9157T, and Bacillus hemicellulosilyticus JCM 9152T.</title>
        <authorList>
            <person name="Yuki M."/>
            <person name="Oshima K."/>
            <person name="Suda W."/>
            <person name="Oshida Y."/>
            <person name="Kitamura K."/>
            <person name="Iida T."/>
            <person name="Hattori M."/>
            <person name="Ohkuma M."/>
        </authorList>
    </citation>
    <scope>NUCLEOTIDE SEQUENCE [LARGE SCALE GENOMIC DNA]</scope>
    <source>
        <strain evidence="2 3">JCM 9157</strain>
    </source>
</reference>
<name>W4QT89_HALA3</name>
<keyword evidence="1" id="KW-0472">Membrane</keyword>
<feature type="transmembrane region" description="Helical" evidence="1">
    <location>
        <begin position="126"/>
        <end position="143"/>
    </location>
</feature>
<dbReference type="OrthoDB" id="2925884at2"/>
<keyword evidence="3" id="KW-1185">Reference proteome</keyword>
<evidence type="ECO:0000313" key="2">
    <source>
        <dbReference type="EMBL" id="GAE34848.1"/>
    </source>
</evidence>
<dbReference type="eggNOG" id="ENOG5032TNI">
    <property type="taxonomic scope" value="Bacteria"/>
</dbReference>
<accession>W4QT89</accession>
<sequence>MIFALLLFVVLIVFIVLIVFGAKRTVTHLTEEERGDMVKQVYQYAVAFITLIMVIGGGVFAFMSIADYVSPSMYVESFEDYKNMRDYKSEDGTVQKELSETEWRAQYDAMVEQQIENGKQSALNSLIKSLGWIIIPLPIFILFQRRLHGRRKENR</sequence>
<evidence type="ECO:0008006" key="4">
    <source>
        <dbReference type="Google" id="ProtNLM"/>
    </source>
</evidence>
<feature type="transmembrane region" description="Helical" evidence="1">
    <location>
        <begin position="6"/>
        <end position="23"/>
    </location>
</feature>
<dbReference type="RefSeq" id="WP_035663958.1">
    <property type="nucleotide sequence ID" value="NZ_BAUV01000011.1"/>
</dbReference>
<dbReference type="Proteomes" id="UP000018896">
    <property type="component" value="Unassembled WGS sequence"/>
</dbReference>
<dbReference type="AlphaFoldDB" id="W4QT89"/>
<comment type="caution">
    <text evidence="2">The sequence shown here is derived from an EMBL/GenBank/DDBJ whole genome shotgun (WGS) entry which is preliminary data.</text>
</comment>
<gene>
    <name evidence="2" type="ORF">JCM9157_1928</name>
</gene>
<feature type="transmembrane region" description="Helical" evidence="1">
    <location>
        <begin position="44"/>
        <end position="66"/>
    </location>
</feature>
<evidence type="ECO:0000256" key="1">
    <source>
        <dbReference type="SAM" id="Phobius"/>
    </source>
</evidence>
<proteinExistence type="predicted"/>
<dbReference type="EMBL" id="BAUV01000011">
    <property type="protein sequence ID" value="GAE34848.1"/>
    <property type="molecule type" value="Genomic_DNA"/>
</dbReference>
<keyword evidence="1" id="KW-1133">Transmembrane helix</keyword>
<evidence type="ECO:0000313" key="3">
    <source>
        <dbReference type="Proteomes" id="UP000018896"/>
    </source>
</evidence>
<keyword evidence="1" id="KW-0812">Transmembrane</keyword>
<protein>
    <recommendedName>
        <fullName evidence="4">DUF5671 domain-containing protein</fullName>
    </recommendedName>
</protein>